<keyword evidence="8" id="KW-0472">Membrane</keyword>
<evidence type="ECO:0000313" key="11">
    <source>
        <dbReference type="EMBL" id="SEG35617.1"/>
    </source>
</evidence>
<evidence type="ECO:0000256" key="8">
    <source>
        <dbReference type="ARBA" id="ARBA00023136"/>
    </source>
</evidence>
<dbReference type="PANTHER" id="PTHR43790">
    <property type="entry name" value="CARBOHYDRATE TRANSPORT ATP-BINDING PROTEIN MG119-RELATED"/>
    <property type="match status" value="1"/>
</dbReference>
<dbReference type="OrthoDB" id="8039522at2"/>
<dbReference type="EMBL" id="FNVO01000004">
    <property type="protein sequence ID" value="SEG35617.1"/>
    <property type="molecule type" value="Genomic_DNA"/>
</dbReference>
<evidence type="ECO:0000313" key="12">
    <source>
        <dbReference type="Proteomes" id="UP000236723"/>
    </source>
</evidence>
<evidence type="ECO:0000256" key="1">
    <source>
        <dbReference type="ARBA" id="ARBA00004202"/>
    </source>
</evidence>
<dbReference type="InterPro" id="IPR027417">
    <property type="entry name" value="P-loop_NTPase"/>
</dbReference>
<evidence type="ECO:0000256" key="6">
    <source>
        <dbReference type="ARBA" id="ARBA00022840"/>
    </source>
</evidence>
<keyword evidence="6 11" id="KW-0067">ATP-binding</keyword>
<dbReference type="Gene3D" id="3.40.50.300">
    <property type="entry name" value="P-loop containing nucleotide triphosphate hydrolases"/>
    <property type="match status" value="2"/>
</dbReference>
<evidence type="ECO:0000256" key="2">
    <source>
        <dbReference type="ARBA" id="ARBA00022448"/>
    </source>
</evidence>
<feature type="domain" description="ABC transporter" evidence="10">
    <location>
        <begin position="3"/>
        <end position="243"/>
    </location>
</feature>
<dbReference type="CDD" id="cd03216">
    <property type="entry name" value="ABC_Carb_Monos_I"/>
    <property type="match status" value="1"/>
</dbReference>
<keyword evidence="2" id="KW-0813">Transport</keyword>
<accession>A0A1H5ZIY8</accession>
<dbReference type="InterPro" id="IPR003593">
    <property type="entry name" value="AAA+_ATPase"/>
</dbReference>
<protein>
    <submittedName>
        <fullName evidence="11">Nucleoside ABC transporter ATP-binding protein</fullName>
    </submittedName>
</protein>
<sequence>MSLELRGITKRFGSLVANDGIDLEVRPGEIHCLLGENGAGKSTLMNVLYGLYQPDEGEIRMDGKPLVLSGPRDAIAAGIGMVHQHFMLVDVFTVAENIMLGDERTGSPLAFAGWLDRRRARRDVAEVSARHGLDVDPDALVADLPVGVQQRVEIVKALIRDARVLILDEPTAVLTPQETEELFTVMRSLREAGRSIVFITHKLKEVKAIADRITVIRRGAVVGTAGPDASEAELAGLMVGRDVRLTVDKAPPALDEDAEPAFAVRGLTVLDESGQAAVDDVTFEIRPGEILGVAGVQGNGQTELAEAILGLRPAAAGGIWLDGRELTGRSPRQVLRAGVGYIPEDRSHDALVADSSVAENLVLDLFDRPPFGRRGTMDVRAVRDNAERRVAEFDIRTSSIDTSVGTLSGGNQQKVVVAREMSRPLRLLVAAQPTRGVDVGAMEFIHRRIVAERDQGRPVLIISTELDEIFGLADRIAVMYRGRITAIVPPDTSRADIGCLMAGIVPGSDDAPPSGDGTPPAPDATAPDTAAPDATVADTTVADSAVADSAAPDAAEAGDEPDPRQDAPVKDGDK</sequence>
<evidence type="ECO:0000256" key="5">
    <source>
        <dbReference type="ARBA" id="ARBA00022741"/>
    </source>
</evidence>
<dbReference type="AlphaFoldDB" id="A0A1H5ZIY8"/>
<evidence type="ECO:0000256" key="9">
    <source>
        <dbReference type="SAM" id="MobiDB-lite"/>
    </source>
</evidence>
<keyword evidence="5" id="KW-0547">Nucleotide-binding</keyword>
<keyword evidence="4" id="KW-0677">Repeat</keyword>
<dbReference type="GO" id="GO:0016887">
    <property type="term" value="F:ATP hydrolysis activity"/>
    <property type="evidence" value="ECO:0007669"/>
    <property type="project" value="InterPro"/>
</dbReference>
<dbReference type="RefSeq" id="WP_103937954.1">
    <property type="nucleotide sequence ID" value="NZ_FNVO01000004.1"/>
</dbReference>
<dbReference type="FunFam" id="3.40.50.300:FF:000127">
    <property type="entry name" value="Ribose import ATP-binding protein RbsA"/>
    <property type="match status" value="1"/>
</dbReference>
<dbReference type="GO" id="GO:0005524">
    <property type="term" value="F:ATP binding"/>
    <property type="evidence" value="ECO:0007669"/>
    <property type="project" value="UniProtKB-KW"/>
</dbReference>
<keyword evidence="7" id="KW-1278">Translocase</keyword>
<dbReference type="InterPro" id="IPR017871">
    <property type="entry name" value="ABC_transporter-like_CS"/>
</dbReference>
<dbReference type="Pfam" id="PF00005">
    <property type="entry name" value="ABC_tran"/>
    <property type="match status" value="2"/>
</dbReference>
<dbReference type="Proteomes" id="UP000236723">
    <property type="component" value="Unassembled WGS sequence"/>
</dbReference>
<dbReference type="PROSITE" id="PS00211">
    <property type="entry name" value="ABC_TRANSPORTER_1"/>
    <property type="match status" value="1"/>
</dbReference>
<comment type="subcellular location">
    <subcellularLocation>
        <location evidence="1">Cell membrane</location>
        <topology evidence="1">Peripheral membrane protein</topology>
    </subcellularLocation>
</comment>
<reference evidence="12" key="1">
    <citation type="submission" date="2016-10" db="EMBL/GenBank/DDBJ databases">
        <authorList>
            <person name="Varghese N."/>
            <person name="Submissions S."/>
        </authorList>
    </citation>
    <scope>NUCLEOTIDE SEQUENCE [LARGE SCALE GENOMIC DNA]</scope>
    <source>
        <strain evidence="12">DSM 43163</strain>
    </source>
</reference>
<dbReference type="InterPro" id="IPR050107">
    <property type="entry name" value="ABC_carbohydrate_import_ATPase"/>
</dbReference>
<proteinExistence type="predicted"/>
<keyword evidence="3" id="KW-1003">Cell membrane</keyword>
<feature type="compositionally biased region" description="Low complexity" evidence="9">
    <location>
        <begin position="523"/>
        <end position="555"/>
    </location>
</feature>
<evidence type="ECO:0000259" key="10">
    <source>
        <dbReference type="PROSITE" id="PS50893"/>
    </source>
</evidence>
<dbReference type="PANTHER" id="PTHR43790:SF4">
    <property type="entry name" value="GUANOSINE IMPORT ATP-BINDING PROTEIN NUPO"/>
    <property type="match status" value="1"/>
</dbReference>
<dbReference type="GO" id="GO:0005886">
    <property type="term" value="C:plasma membrane"/>
    <property type="evidence" value="ECO:0007669"/>
    <property type="project" value="UniProtKB-SubCell"/>
</dbReference>
<dbReference type="InterPro" id="IPR003439">
    <property type="entry name" value="ABC_transporter-like_ATP-bd"/>
</dbReference>
<keyword evidence="12" id="KW-1185">Reference proteome</keyword>
<gene>
    <name evidence="11" type="ORF">SAMN04489712_104553</name>
</gene>
<evidence type="ECO:0000256" key="7">
    <source>
        <dbReference type="ARBA" id="ARBA00022967"/>
    </source>
</evidence>
<name>A0A1H5ZIY8_9ACTN</name>
<evidence type="ECO:0000256" key="3">
    <source>
        <dbReference type="ARBA" id="ARBA00022475"/>
    </source>
</evidence>
<feature type="region of interest" description="Disordered" evidence="9">
    <location>
        <begin position="504"/>
        <end position="574"/>
    </location>
</feature>
<feature type="compositionally biased region" description="Basic and acidic residues" evidence="9">
    <location>
        <begin position="561"/>
        <end position="574"/>
    </location>
</feature>
<feature type="domain" description="ABC transporter" evidence="10">
    <location>
        <begin position="262"/>
        <end position="506"/>
    </location>
</feature>
<evidence type="ECO:0000256" key="4">
    <source>
        <dbReference type="ARBA" id="ARBA00022737"/>
    </source>
</evidence>
<dbReference type="CDD" id="cd03215">
    <property type="entry name" value="ABC_Carb_Monos_II"/>
    <property type="match status" value="1"/>
</dbReference>
<dbReference type="SUPFAM" id="SSF52540">
    <property type="entry name" value="P-loop containing nucleoside triphosphate hydrolases"/>
    <property type="match status" value="2"/>
</dbReference>
<dbReference type="PROSITE" id="PS50893">
    <property type="entry name" value="ABC_TRANSPORTER_2"/>
    <property type="match status" value="2"/>
</dbReference>
<dbReference type="SMART" id="SM00382">
    <property type="entry name" value="AAA"/>
    <property type="match status" value="2"/>
</dbReference>
<organism evidence="11 12">
    <name type="scientific">Thermomonospora echinospora</name>
    <dbReference type="NCBI Taxonomy" id="1992"/>
    <lineage>
        <taxon>Bacteria</taxon>
        <taxon>Bacillati</taxon>
        <taxon>Actinomycetota</taxon>
        <taxon>Actinomycetes</taxon>
        <taxon>Streptosporangiales</taxon>
        <taxon>Thermomonosporaceae</taxon>
        <taxon>Thermomonospora</taxon>
    </lineage>
</organism>